<dbReference type="RefSeq" id="WP_378109112.1">
    <property type="nucleotide sequence ID" value="NZ_JBHSRG010000010.1"/>
</dbReference>
<gene>
    <name evidence="2" type="ORF">ACFPZP_16135</name>
</gene>
<accession>A0ABW1Q360</accession>
<protein>
    <recommendedName>
        <fullName evidence="4">Fluoride ion transporter CrcB</fullName>
    </recommendedName>
</protein>
<proteinExistence type="predicted"/>
<sequence length="192" mass="21287">MSENKIVKAIKVDLEHLKEDGQKEVNINVLINYLDKLNDDNIRERDVEIEAMKLENQAQLNLQQHNLATYLETFKVTITAGSNAVKALMLLNGGASVAFLAFIGNLWISGKMNDALPLLVNALTTFCYGVGLAVCCSGFTYFCQFLVQLNFIKDMKSLSISAHLMNALAVICGLISIILFFRGVHIASLLFR</sequence>
<feature type="transmembrane region" description="Helical" evidence="1">
    <location>
        <begin position="87"/>
        <end position="108"/>
    </location>
</feature>
<feature type="transmembrane region" description="Helical" evidence="1">
    <location>
        <begin position="128"/>
        <end position="152"/>
    </location>
</feature>
<keyword evidence="3" id="KW-1185">Reference proteome</keyword>
<name>A0ABW1Q360_9ENTR</name>
<feature type="transmembrane region" description="Helical" evidence="1">
    <location>
        <begin position="164"/>
        <end position="191"/>
    </location>
</feature>
<keyword evidence="1" id="KW-0812">Transmembrane</keyword>
<evidence type="ECO:0000256" key="1">
    <source>
        <dbReference type="SAM" id="Phobius"/>
    </source>
</evidence>
<keyword evidence="1" id="KW-1133">Transmembrane helix</keyword>
<dbReference type="Proteomes" id="UP001596169">
    <property type="component" value="Unassembled WGS sequence"/>
</dbReference>
<evidence type="ECO:0000313" key="2">
    <source>
        <dbReference type="EMBL" id="MFC6122584.1"/>
    </source>
</evidence>
<dbReference type="EMBL" id="JBHSRG010000010">
    <property type="protein sequence ID" value="MFC6122584.1"/>
    <property type="molecule type" value="Genomic_DNA"/>
</dbReference>
<evidence type="ECO:0000313" key="3">
    <source>
        <dbReference type="Proteomes" id="UP001596169"/>
    </source>
</evidence>
<reference evidence="3" key="1">
    <citation type="journal article" date="2019" name="Int. J. Syst. Evol. Microbiol.">
        <title>The Global Catalogue of Microorganisms (GCM) 10K type strain sequencing project: providing services to taxonomists for standard genome sequencing and annotation.</title>
        <authorList>
            <consortium name="The Broad Institute Genomics Platform"/>
            <consortium name="The Broad Institute Genome Sequencing Center for Infectious Disease"/>
            <person name="Wu L."/>
            <person name="Ma J."/>
        </authorList>
    </citation>
    <scope>NUCLEOTIDE SEQUENCE [LARGE SCALE GENOMIC DNA]</scope>
    <source>
        <strain evidence="3">JCM30009</strain>
    </source>
</reference>
<organism evidence="2 3">
    <name type="scientific">Citrobacter bitternis</name>
    <dbReference type="NCBI Taxonomy" id="1585982"/>
    <lineage>
        <taxon>Bacteria</taxon>
        <taxon>Pseudomonadati</taxon>
        <taxon>Pseudomonadota</taxon>
        <taxon>Gammaproteobacteria</taxon>
        <taxon>Enterobacterales</taxon>
        <taxon>Enterobacteriaceae</taxon>
        <taxon>Citrobacter</taxon>
    </lineage>
</organism>
<evidence type="ECO:0008006" key="4">
    <source>
        <dbReference type="Google" id="ProtNLM"/>
    </source>
</evidence>
<comment type="caution">
    <text evidence="2">The sequence shown here is derived from an EMBL/GenBank/DDBJ whole genome shotgun (WGS) entry which is preliminary data.</text>
</comment>
<keyword evidence="1" id="KW-0472">Membrane</keyword>